<dbReference type="AlphaFoldDB" id="A0A6M4MAC4"/>
<accession>A0A6M4MAC4</accession>
<evidence type="ECO:0000313" key="2">
    <source>
        <dbReference type="Proteomes" id="UP000219285"/>
    </source>
</evidence>
<dbReference type="OrthoDB" id="5700077at2"/>
<dbReference type="RefSeq" id="WP_083638327.1">
    <property type="nucleotide sequence ID" value="NZ_CP052766.1"/>
</dbReference>
<reference evidence="2" key="1">
    <citation type="submission" date="2014-12" db="EMBL/GenBank/DDBJ databases">
        <title>Complete genome sequence of a multi-drug resistant Klebsiella pneumoniae.</title>
        <authorList>
            <person name="Hua X."/>
            <person name="Chen Q."/>
            <person name="Li X."/>
            <person name="Feng Y."/>
            <person name="Ruan Z."/>
            <person name="Yu Y."/>
        </authorList>
    </citation>
    <scope>NUCLEOTIDE SEQUENCE [LARGE SCALE GENOMIC DNA]</scope>
    <source>
        <strain evidence="2">5.12</strain>
    </source>
</reference>
<dbReference type="KEGG" id="apel:CA267_004625"/>
<keyword evidence="2" id="KW-1185">Reference proteome</keyword>
<dbReference type="PROSITE" id="PS51257">
    <property type="entry name" value="PROKAR_LIPOPROTEIN"/>
    <property type="match status" value="1"/>
</dbReference>
<protein>
    <recommendedName>
        <fullName evidence="3">Lipoprotein</fullName>
    </recommendedName>
</protein>
<evidence type="ECO:0000313" key="1">
    <source>
        <dbReference type="EMBL" id="QJR80113.1"/>
    </source>
</evidence>
<evidence type="ECO:0008006" key="3">
    <source>
        <dbReference type="Google" id="ProtNLM"/>
    </source>
</evidence>
<dbReference type="Proteomes" id="UP000219285">
    <property type="component" value="Chromosome"/>
</dbReference>
<organism evidence="1 2">
    <name type="scientific">Alteromonas pelagimontana</name>
    <dbReference type="NCBI Taxonomy" id="1858656"/>
    <lineage>
        <taxon>Bacteria</taxon>
        <taxon>Pseudomonadati</taxon>
        <taxon>Pseudomonadota</taxon>
        <taxon>Gammaproteobacteria</taxon>
        <taxon>Alteromonadales</taxon>
        <taxon>Alteromonadaceae</taxon>
        <taxon>Alteromonas/Salinimonas group</taxon>
        <taxon>Alteromonas</taxon>
    </lineage>
</organism>
<reference evidence="1 2" key="2">
    <citation type="submission" date="2020-04" db="EMBL/GenBank/DDBJ databases">
        <title>Complete genome sequence of Alteromonas pelagimontana 5.12T.</title>
        <authorList>
            <person name="Sinha R.K."/>
            <person name="Krishnan K.P."/>
            <person name="Kurian J.P."/>
        </authorList>
    </citation>
    <scope>NUCLEOTIDE SEQUENCE [LARGE SCALE GENOMIC DNA]</scope>
    <source>
        <strain evidence="1 2">5.12</strain>
    </source>
</reference>
<sequence length="70" mass="7966">MKGKGSLIFLVLFLAGCASQPTVYLYGKYLSDEQKTALIQQLRSKEYKVKLNDFDFPTAINQKRLFTPCS</sequence>
<gene>
    <name evidence="1" type="ORF">CA267_004625</name>
</gene>
<name>A0A6M4MAC4_9ALTE</name>
<proteinExistence type="predicted"/>
<dbReference type="EMBL" id="CP052766">
    <property type="protein sequence ID" value="QJR80113.1"/>
    <property type="molecule type" value="Genomic_DNA"/>
</dbReference>